<feature type="transmembrane region" description="Helical" evidence="8">
    <location>
        <begin position="258"/>
        <end position="276"/>
    </location>
</feature>
<dbReference type="InterPro" id="IPR003593">
    <property type="entry name" value="AAA+_ATPase"/>
</dbReference>
<proteinExistence type="predicted"/>
<dbReference type="InterPro" id="IPR027417">
    <property type="entry name" value="P-loop_NTPase"/>
</dbReference>
<dbReference type="PANTHER" id="PTHR43553:SF11">
    <property type="entry name" value="ABC TRANSPORTER ATP-BINDING_PERMEASE PROTEIN YOJI"/>
    <property type="match status" value="1"/>
</dbReference>
<name>A0A7C9KR73_9GAMM</name>
<feature type="transmembrane region" description="Helical" evidence="8">
    <location>
        <begin position="141"/>
        <end position="161"/>
    </location>
</feature>
<keyword evidence="5" id="KW-0067">ATP-binding</keyword>
<dbReference type="GO" id="GO:0015833">
    <property type="term" value="P:peptide transport"/>
    <property type="evidence" value="ECO:0007669"/>
    <property type="project" value="InterPro"/>
</dbReference>
<protein>
    <submittedName>
        <fullName evidence="11">Cyclic peptide export ABC transporter</fullName>
    </submittedName>
</protein>
<feature type="domain" description="ABC transmembrane type-1" evidence="10">
    <location>
        <begin position="15"/>
        <end position="306"/>
    </location>
</feature>
<keyword evidence="6 8" id="KW-1133">Transmembrane helix</keyword>
<evidence type="ECO:0000256" key="5">
    <source>
        <dbReference type="ARBA" id="ARBA00022840"/>
    </source>
</evidence>
<feature type="transmembrane region" description="Helical" evidence="8">
    <location>
        <begin position="67"/>
        <end position="92"/>
    </location>
</feature>
<feature type="domain" description="ABC transporter" evidence="9">
    <location>
        <begin position="341"/>
        <end position="562"/>
    </location>
</feature>
<evidence type="ECO:0000256" key="8">
    <source>
        <dbReference type="SAM" id="Phobius"/>
    </source>
</evidence>
<dbReference type="PROSITE" id="PS50893">
    <property type="entry name" value="ABC_TRANSPORTER_2"/>
    <property type="match status" value="1"/>
</dbReference>
<dbReference type="RefSeq" id="WP_162524060.1">
    <property type="nucleotide sequence ID" value="NZ_CAWOZU010000011.1"/>
</dbReference>
<evidence type="ECO:0000256" key="3">
    <source>
        <dbReference type="ARBA" id="ARBA00022692"/>
    </source>
</evidence>
<dbReference type="InterPro" id="IPR005898">
    <property type="entry name" value="Cyc_pep_transpt_SyrD/YojI"/>
</dbReference>
<dbReference type="InterPro" id="IPR036640">
    <property type="entry name" value="ABC1_TM_sf"/>
</dbReference>
<dbReference type="SUPFAM" id="SSF52540">
    <property type="entry name" value="P-loop containing nucleoside triphosphate hydrolases"/>
    <property type="match status" value="1"/>
</dbReference>
<dbReference type="EMBL" id="WHZZ01000001">
    <property type="protein sequence ID" value="MQL46727.1"/>
    <property type="molecule type" value="Genomic_DNA"/>
</dbReference>
<keyword evidence="4" id="KW-0547">Nucleotide-binding</keyword>
<reference evidence="11 12" key="1">
    <citation type="journal article" date="2019" name="Nature">
        <title>A new antibiotic selectively kills Gram-negative pathogens.</title>
        <authorList>
            <person name="Imai Y."/>
            <person name="Meyer K.J."/>
            <person name="Iinishi A."/>
            <person name="Favre-Godal Q."/>
            <person name="Green R."/>
            <person name="Manuse S."/>
            <person name="Caboni M."/>
            <person name="Mori M."/>
            <person name="Niles S."/>
            <person name="Ghiglieri M."/>
            <person name="Honrao C."/>
            <person name="Ma X."/>
            <person name="Guo J.J."/>
            <person name="Makriyannis A."/>
            <person name="Linares-Otoya L."/>
            <person name="Boehringer N."/>
            <person name="Wuisan Z.G."/>
            <person name="Kaur H."/>
            <person name="Wu R."/>
            <person name="Mateus A."/>
            <person name="Typas A."/>
            <person name="Savitski M.M."/>
            <person name="Espinoza J.L."/>
            <person name="O'Rourke A."/>
            <person name="Nelson K.E."/>
            <person name="Hiller S."/>
            <person name="Noinaj N."/>
            <person name="Schaeberle T.F."/>
            <person name="D'Onofrio A."/>
            <person name="Lewis K."/>
        </authorList>
    </citation>
    <scope>NUCLEOTIDE SEQUENCE [LARGE SCALE GENOMIC DNA]</scope>
    <source>
        <strain evidence="11 12">HGB 1456</strain>
    </source>
</reference>
<dbReference type="Gene3D" id="1.20.1560.10">
    <property type="entry name" value="ABC transporter type 1, transmembrane domain"/>
    <property type="match status" value="1"/>
</dbReference>
<dbReference type="PROSITE" id="PS50929">
    <property type="entry name" value="ABC_TM1F"/>
    <property type="match status" value="1"/>
</dbReference>
<dbReference type="SMART" id="SM00382">
    <property type="entry name" value="AAA"/>
    <property type="match status" value="1"/>
</dbReference>
<keyword evidence="7 8" id="KW-0472">Membrane</keyword>
<dbReference type="PANTHER" id="PTHR43553">
    <property type="entry name" value="HEAVY METAL TRANSPORTER"/>
    <property type="match status" value="1"/>
</dbReference>
<dbReference type="GO" id="GO:0140359">
    <property type="term" value="F:ABC-type transporter activity"/>
    <property type="evidence" value="ECO:0007669"/>
    <property type="project" value="InterPro"/>
</dbReference>
<comment type="subcellular location">
    <subcellularLocation>
        <location evidence="1">Cell membrane</location>
        <topology evidence="1">Multi-pass membrane protein</topology>
    </subcellularLocation>
</comment>
<evidence type="ECO:0000256" key="2">
    <source>
        <dbReference type="ARBA" id="ARBA00022448"/>
    </source>
</evidence>
<sequence length="562" mass="63235">MKLIDIFNELAPNKLFLSLLLGIISGICYALLIPVLLNSFTIEHSHLEVVNEQNYTIAGFEVSDAKFALLFVGLCLFVFLTRTLSQIILVRLTMDLTSKLRLKLYQCVLRAPVDKLESIGFSKINATMTYDVERVIQGAEVFPNLLVSGVTLLSMLGLLYYLNEHLFTLVIGSIAFGAFTYLLMAFVGNYYFNIARQKVDDLYDAIHGTIFGIKELKLKRTKRNNFFGNVLGKIEHDVCQASKTGATVQSAAVNYGNILGYFILGCVAFVYVNHYSVSQLELIGIIMVLIYINEPVAVLLETIPSLKIANISVRKINEMTIGLPDENISNNIVQLPQWNTLSLKNIKYTYAGNEYGFSVGPFDLSFSKGEITFIVGGNGSGKSTLSKLITSHYLAEQGSMYLDNTQINSENIESYRNQVTAVFNDYYLFNEILIELSEEKKVAADHYLAKLQLNKVVKIENGRFSSLALSDGQRKRLALLISFLDDADIYVFDEWAADQDPIFKKFFYHDILKELKDLNKVVIVISHDDMYYNCAEKVVVIEEGKVKQVILVEEQVSESVFA</sequence>
<dbReference type="GO" id="GO:1904680">
    <property type="term" value="F:peptide transmembrane transporter activity"/>
    <property type="evidence" value="ECO:0007669"/>
    <property type="project" value="InterPro"/>
</dbReference>
<dbReference type="GO" id="GO:0016887">
    <property type="term" value="F:ATP hydrolysis activity"/>
    <property type="evidence" value="ECO:0007669"/>
    <property type="project" value="InterPro"/>
</dbReference>
<feature type="transmembrane region" description="Helical" evidence="8">
    <location>
        <begin position="282"/>
        <end position="300"/>
    </location>
</feature>
<evidence type="ECO:0000313" key="11">
    <source>
        <dbReference type="EMBL" id="MQL46727.1"/>
    </source>
</evidence>
<dbReference type="GO" id="GO:0043190">
    <property type="term" value="C:ATP-binding cassette (ABC) transporter complex"/>
    <property type="evidence" value="ECO:0007669"/>
    <property type="project" value="TreeGrafter"/>
</dbReference>
<gene>
    <name evidence="11" type="ORF">GEA64_01465</name>
</gene>
<comment type="caution">
    <text evidence="11">The sequence shown here is derived from an EMBL/GenBank/DDBJ whole genome shotgun (WGS) entry which is preliminary data.</text>
</comment>
<accession>A0A7C9KR73</accession>
<keyword evidence="3 8" id="KW-0812">Transmembrane</keyword>
<dbReference type="GO" id="GO:0005524">
    <property type="term" value="F:ATP binding"/>
    <property type="evidence" value="ECO:0007669"/>
    <property type="project" value="UniProtKB-KW"/>
</dbReference>
<evidence type="ECO:0000313" key="12">
    <source>
        <dbReference type="Proteomes" id="UP000481739"/>
    </source>
</evidence>
<dbReference type="Pfam" id="PF00664">
    <property type="entry name" value="ABC_membrane"/>
    <property type="match status" value="1"/>
</dbReference>
<dbReference type="AlphaFoldDB" id="A0A7C9KR73"/>
<dbReference type="InterPro" id="IPR011527">
    <property type="entry name" value="ABC1_TM_dom"/>
</dbReference>
<evidence type="ECO:0000256" key="4">
    <source>
        <dbReference type="ARBA" id="ARBA00022741"/>
    </source>
</evidence>
<evidence type="ECO:0000256" key="1">
    <source>
        <dbReference type="ARBA" id="ARBA00004651"/>
    </source>
</evidence>
<keyword evidence="2" id="KW-0813">Transport</keyword>
<dbReference type="Proteomes" id="UP000481739">
    <property type="component" value="Unassembled WGS sequence"/>
</dbReference>
<dbReference type="NCBIfam" id="TIGR01194">
    <property type="entry name" value="cyc_pep_trnsptr"/>
    <property type="match status" value="1"/>
</dbReference>
<dbReference type="InterPro" id="IPR003439">
    <property type="entry name" value="ABC_transporter-like_ATP-bd"/>
</dbReference>
<evidence type="ECO:0000256" key="6">
    <source>
        <dbReference type="ARBA" id="ARBA00022989"/>
    </source>
</evidence>
<dbReference type="SUPFAM" id="SSF90123">
    <property type="entry name" value="ABC transporter transmembrane region"/>
    <property type="match status" value="1"/>
</dbReference>
<feature type="transmembrane region" description="Helical" evidence="8">
    <location>
        <begin position="15"/>
        <end position="37"/>
    </location>
</feature>
<evidence type="ECO:0000259" key="9">
    <source>
        <dbReference type="PROSITE" id="PS50893"/>
    </source>
</evidence>
<dbReference type="InterPro" id="IPR050095">
    <property type="entry name" value="ECF_ABC_transporter_ATP-bd"/>
</dbReference>
<organism evidence="11 12">
    <name type="scientific">Photorhabdus khanii</name>
    <dbReference type="NCBI Taxonomy" id="1004150"/>
    <lineage>
        <taxon>Bacteria</taxon>
        <taxon>Pseudomonadati</taxon>
        <taxon>Pseudomonadota</taxon>
        <taxon>Gammaproteobacteria</taxon>
        <taxon>Enterobacterales</taxon>
        <taxon>Morganellaceae</taxon>
        <taxon>Photorhabdus</taxon>
    </lineage>
</organism>
<feature type="transmembrane region" description="Helical" evidence="8">
    <location>
        <begin position="167"/>
        <end position="192"/>
    </location>
</feature>
<evidence type="ECO:0000256" key="7">
    <source>
        <dbReference type="ARBA" id="ARBA00023136"/>
    </source>
</evidence>
<evidence type="ECO:0000259" key="10">
    <source>
        <dbReference type="PROSITE" id="PS50929"/>
    </source>
</evidence>
<dbReference type="Gene3D" id="3.40.50.300">
    <property type="entry name" value="P-loop containing nucleotide triphosphate hydrolases"/>
    <property type="match status" value="1"/>
</dbReference>
<dbReference type="Pfam" id="PF00005">
    <property type="entry name" value="ABC_tran"/>
    <property type="match status" value="1"/>
</dbReference>